<organism evidence="1 2">
    <name type="scientific">Diploptera punctata</name>
    <name type="common">Pacific beetle cockroach</name>
    <dbReference type="NCBI Taxonomy" id="6984"/>
    <lineage>
        <taxon>Eukaryota</taxon>
        <taxon>Metazoa</taxon>
        <taxon>Ecdysozoa</taxon>
        <taxon>Arthropoda</taxon>
        <taxon>Hexapoda</taxon>
        <taxon>Insecta</taxon>
        <taxon>Pterygota</taxon>
        <taxon>Neoptera</taxon>
        <taxon>Polyneoptera</taxon>
        <taxon>Dictyoptera</taxon>
        <taxon>Blattodea</taxon>
        <taxon>Blaberoidea</taxon>
        <taxon>Blaberidae</taxon>
        <taxon>Diplopterinae</taxon>
        <taxon>Diploptera</taxon>
    </lineage>
</organism>
<proteinExistence type="predicted"/>
<dbReference type="Proteomes" id="UP001233999">
    <property type="component" value="Unassembled WGS sequence"/>
</dbReference>
<name>A0AAD8E761_DIPPU</name>
<sequence length="189" mass="21804">CLCTIEIPHNLKCHARRHIICYRTTFGNEICHKWISVICPHLHWNLYISTLPLTRTTNPIGNRLGSGSVEIAFVIPPTDETNYVIFSAEKMYDTTLDNMSLLTDTVTANAYVTAIRSKPDRYIQVEGKAEFMAVSINCQCYSIPLKLTDACQAHKEKHLARCTSMERVNHINHRNYPIYSPRQRRYEKC</sequence>
<evidence type="ECO:0000313" key="1">
    <source>
        <dbReference type="EMBL" id="KAJ9579177.1"/>
    </source>
</evidence>
<reference evidence="1" key="1">
    <citation type="journal article" date="2023" name="IScience">
        <title>Live-bearing cockroach genome reveals convergent evolutionary mechanisms linked to viviparity in insects and beyond.</title>
        <authorList>
            <person name="Fouks B."/>
            <person name="Harrison M.C."/>
            <person name="Mikhailova A.A."/>
            <person name="Marchal E."/>
            <person name="English S."/>
            <person name="Carruthers M."/>
            <person name="Jennings E.C."/>
            <person name="Chiamaka E.L."/>
            <person name="Frigard R.A."/>
            <person name="Pippel M."/>
            <person name="Attardo G.M."/>
            <person name="Benoit J.B."/>
            <person name="Bornberg-Bauer E."/>
            <person name="Tobe S.S."/>
        </authorList>
    </citation>
    <scope>NUCLEOTIDE SEQUENCE</scope>
    <source>
        <strain evidence="1">Stay&amp;Tobe</strain>
    </source>
</reference>
<dbReference type="AlphaFoldDB" id="A0AAD8E761"/>
<reference evidence="1" key="2">
    <citation type="submission" date="2023-05" db="EMBL/GenBank/DDBJ databases">
        <authorList>
            <person name="Fouks B."/>
        </authorList>
    </citation>
    <scope>NUCLEOTIDE SEQUENCE</scope>
    <source>
        <strain evidence="1">Stay&amp;Tobe</strain>
        <tissue evidence="1">Testes</tissue>
    </source>
</reference>
<dbReference type="EMBL" id="JASPKZ010008628">
    <property type="protein sequence ID" value="KAJ9579177.1"/>
    <property type="molecule type" value="Genomic_DNA"/>
</dbReference>
<feature type="non-terminal residue" evidence="1">
    <location>
        <position position="189"/>
    </location>
</feature>
<keyword evidence="2" id="KW-1185">Reference proteome</keyword>
<comment type="caution">
    <text evidence="1">The sequence shown here is derived from an EMBL/GenBank/DDBJ whole genome shotgun (WGS) entry which is preliminary data.</text>
</comment>
<evidence type="ECO:0000313" key="2">
    <source>
        <dbReference type="Proteomes" id="UP001233999"/>
    </source>
</evidence>
<protein>
    <submittedName>
        <fullName evidence="1">Uncharacterized protein</fullName>
    </submittedName>
</protein>
<gene>
    <name evidence="1" type="ORF">L9F63_024717</name>
</gene>
<accession>A0AAD8E761</accession>
<feature type="non-terminal residue" evidence="1">
    <location>
        <position position="1"/>
    </location>
</feature>